<feature type="compositionally biased region" description="Acidic residues" evidence="1">
    <location>
        <begin position="25"/>
        <end position="38"/>
    </location>
</feature>
<dbReference type="Pfam" id="PF26490">
    <property type="entry name" value="DUF8159"/>
    <property type="match status" value="1"/>
</dbReference>
<evidence type="ECO:0000259" key="2">
    <source>
        <dbReference type="Pfam" id="PF26490"/>
    </source>
</evidence>
<feature type="region of interest" description="Disordered" evidence="1">
    <location>
        <begin position="21"/>
        <end position="77"/>
    </location>
</feature>
<dbReference type="RefSeq" id="WP_340604362.1">
    <property type="nucleotide sequence ID" value="NZ_JBBMXV010000003.1"/>
</dbReference>
<comment type="caution">
    <text evidence="3">The sequence shown here is derived from an EMBL/GenBank/DDBJ whole genome shotgun (WGS) entry which is preliminary data.</text>
</comment>
<dbReference type="EMBL" id="JBHSXQ010000003">
    <property type="protein sequence ID" value="MFC6905832.1"/>
    <property type="molecule type" value="Genomic_DNA"/>
</dbReference>
<gene>
    <name evidence="3" type="ORF">ACFQGH_11570</name>
</gene>
<protein>
    <recommendedName>
        <fullName evidence="2">DUF8159 domain-containing protein</fullName>
    </recommendedName>
</protein>
<name>A0ABD5V2S3_9EURY</name>
<evidence type="ECO:0000313" key="4">
    <source>
        <dbReference type="Proteomes" id="UP001596312"/>
    </source>
</evidence>
<reference evidence="3 4" key="1">
    <citation type="journal article" date="2019" name="Int. J. Syst. Evol. Microbiol.">
        <title>The Global Catalogue of Microorganisms (GCM) 10K type strain sequencing project: providing services to taxonomists for standard genome sequencing and annotation.</title>
        <authorList>
            <consortium name="The Broad Institute Genomics Platform"/>
            <consortium name="The Broad Institute Genome Sequencing Center for Infectious Disease"/>
            <person name="Wu L."/>
            <person name="Ma J."/>
        </authorList>
    </citation>
    <scope>NUCLEOTIDE SEQUENCE [LARGE SCALE GENOMIC DNA]</scope>
    <source>
        <strain evidence="3 4">CGMCC 1.3240</strain>
    </source>
</reference>
<evidence type="ECO:0000313" key="3">
    <source>
        <dbReference type="EMBL" id="MFC6905832.1"/>
    </source>
</evidence>
<accession>A0ABD5V2S3</accession>
<sequence>MERRKVLLGSGAAIATILAGCTASGEEDTDSPSETELEMQDKVSEGDEEEDSTEEDESESDDKEKEQDEIPGFDRENFEIDSETIHVKRITCENRKLTIDVKVTTNDRDELVEELRALGPAFEDAIRDADADEFFTEVEELHFTLYDEDKNVRFAFFIDVRWLQQFIDDDISNDELVDEMLDEIGDT</sequence>
<organism evidence="3 4">
    <name type="scientific">Halalkalicoccus tibetensis</name>
    <dbReference type="NCBI Taxonomy" id="175632"/>
    <lineage>
        <taxon>Archaea</taxon>
        <taxon>Methanobacteriati</taxon>
        <taxon>Methanobacteriota</taxon>
        <taxon>Stenosarchaea group</taxon>
        <taxon>Halobacteria</taxon>
        <taxon>Halobacteriales</taxon>
        <taxon>Halococcaceae</taxon>
        <taxon>Halalkalicoccus</taxon>
    </lineage>
</organism>
<dbReference type="InterPro" id="IPR058473">
    <property type="entry name" value="DUF8159"/>
</dbReference>
<dbReference type="AlphaFoldDB" id="A0ABD5V2S3"/>
<feature type="domain" description="DUF8159" evidence="2">
    <location>
        <begin position="79"/>
        <end position="181"/>
    </location>
</feature>
<dbReference type="Proteomes" id="UP001596312">
    <property type="component" value="Unassembled WGS sequence"/>
</dbReference>
<proteinExistence type="predicted"/>
<evidence type="ECO:0000256" key="1">
    <source>
        <dbReference type="SAM" id="MobiDB-lite"/>
    </source>
</evidence>
<feature type="compositionally biased region" description="Basic and acidic residues" evidence="1">
    <location>
        <begin position="62"/>
        <end position="77"/>
    </location>
</feature>
<keyword evidence="4" id="KW-1185">Reference proteome</keyword>
<feature type="compositionally biased region" description="Acidic residues" evidence="1">
    <location>
        <begin position="46"/>
        <end position="61"/>
    </location>
</feature>
<dbReference type="PROSITE" id="PS51257">
    <property type="entry name" value="PROKAR_LIPOPROTEIN"/>
    <property type="match status" value="1"/>
</dbReference>